<dbReference type="AlphaFoldDB" id="A0A4D6LJM6"/>
<name>A0A4D6LJM6_VIGUN</name>
<dbReference type="EMBL" id="CP039347">
    <property type="protein sequence ID" value="QCD88909.1"/>
    <property type="molecule type" value="Genomic_DNA"/>
</dbReference>
<sequence length="58" mass="6891">MTTKFHRNERRGSSVVSSLKSLWRYCNINNPRDYPPITDDLRRLSLNRLTDCLSKDLH</sequence>
<gene>
    <name evidence="1" type="ORF">DEO72_LG3g3461</name>
</gene>
<accession>A0A4D6LJM6</accession>
<protein>
    <submittedName>
        <fullName evidence="1">Uncharacterized protein</fullName>
    </submittedName>
</protein>
<evidence type="ECO:0000313" key="1">
    <source>
        <dbReference type="EMBL" id="QCD88909.1"/>
    </source>
</evidence>
<keyword evidence="2" id="KW-1185">Reference proteome</keyword>
<reference evidence="1 2" key="1">
    <citation type="submission" date="2019-04" db="EMBL/GenBank/DDBJ databases">
        <title>An improved genome assembly and genetic linkage map for asparagus bean, Vigna unguiculata ssp. sesquipedialis.</title>
        <authorList>
            <person name="Xia Q."/>
            <person name="Zhang R."/>
            <person name="Dong Y."/>
        </authorList>
    </citation>
    <scope>NUCLEOTIDE SEQUENCE [LARGE SCALE GENOMIC DNA]</scope>
    <source>
        <tissue evidence="1">Leaf</tissue>
    </source>
</reference>
<proteinExistence type="predicted"/>
<evidence type="ECO:0000313" key="2">
    <source>
        <dbReference type="Proteomes" id="UP000501690"/>
    </source>
</evidence>
<organism evidence="1 2">
    <name type="scientific">Vigna unguiculata</name>
    <name type="common">Cowpea</name>
    <dbReference type="NCBI Taxonomy" id="3917"/>
    <lineage>
        <taxon>Eukaryota</taxon>
        <taxon>Viridiplantae</taxon>
        <taxon>Streptophyta</taxon>
        <taxon>Embryophyta</taxon>
        <taxon>Tracheophyta</taxon>
        <taxon>Spermatophyta</taxon>
        <taxon>Magnoliopsida</taxon>
        <taxon>eudicotyledons</taxon>
        <taxon>Gunneridae</taxon>
        <taxon>Pentapetalae</taxon>
        <taxon>rosids</taxon>
        <taxon>fabids</taxon>
        <taxon>Fabales</taxon>
        <taxon>Fabaceae</taxon>
        <taxon>Papilionoideae</taxon>
        <taxon>50 kb inversion clade</taxon>
        <taxon>NPAAA clade</taxon>
        <taxon>indigoferoid/millettioid clade</taxon>
        <taxon>Phaseoleae</taxon>
        <taxon>Vigna</taxon>
    </lineage>
</organism>
<dbReference type="Proteomes" id="UP000501690">
    <property type="component" value="Linkage Group LG3"/>
</dbReference>